<dbReference type="PANTHER" id="PTHR39201:SF1">
    <property type="entry name" value="FLAVODOXIN-LIKE DOMAIN-CONTAINING PROTEIN"/>
    <property type="match status" value="1"/>
</dbReference>
<dbReference type="Pfam" id="PF12682">
    <property type="entry name" value="Flavodoxin_4"/>
    <property type="match status" value="1"/>
</dbReference>
<protein>
    <recommendedName>
        <fullName evidence="1">Flavodoxin-like domain-containing protein</fullName>
    </recommendedName>
</protein>
<dbReference type="AlphaFoldDB" id="A0A0R1KIT8"/>
<dbReference type="PANTHER" id="PTHR39201">
    <property type="entry name" value="EXPORTED PROTEIN-RELATED"/>
    <property type="match status" value="1"/>
</dbReference>
<dbReference type="GO" id="GO:0016651">
    <property type="term" value="F:oxidoreductase activity, acting on NAD(P)H"/>
    <property type="evidence" value="ECO:0007669"/>
    <property type="project" value="UniProtKB-ARBA"/>
</dbReference>
<evidence type="ECO:0000313" key="3">
    <source>
        <dbReference type="Proteomes" id="UP000051515"/>
    </source>
</evidence>
<gene>
    <name evidence="2" type="ORF">FC78_GL001937</name>
</gene>
<organism evidence="2 3">
    <name type="scientific">Companilactobacillus bobalius DSM 19674</name>
    <dbReference type="NCBI Taxonomy" id="1423788"/>
    <lineage>
        <taxon>Bacteria</taxon>
        <taxon>Bacillati</taxon>
        <taxon>Bacillota</taxon>
        <taxon>Bacilli</taxon>
        <taxon>Lactobacillales</taxon>
        <taxon>Lactobacillaceae</taxon>
        <taxon>Companilactobacillus</taxon>
        <taxon>Companilactobacillus bobalius</taxon>
    </lineage>
</organism>
<feature type="domain" description="Flavodoxin-like" evidence="1">
    <location>
        <begin position="2"/>
        <end position="154"/>
    </location>
</feature>
<dbReference type="SUPFAM" id="SSF52218">
    <property type="entry name" value="Flavoproteins"/>
    <property type="match status" value="1"/>
</dbReference>
<dbReference type="Gene3D" id="3.40.50.360">
    <property type="match status" value="1"/>
</dbReference>
<evidence type="ECO:0000259" key="1">
    <source>
        <dbReference type="Pfam" id="PF12682"/>
    </source>
</evidence>
<dbReference type="OrthoDB" id="2049760at2"/>
<dbReference type="RefSeq" id="WP_056952484.1">
    <property type="nucleotide sequence ID" value="NZ_AZDY01000037.1"/>
</dbReference>
<dbReference type="InterPro" id="IPR029039">
    <property type="entry name" value="Flavoprotein-like_sf"/>
</dbReference>
<dbReference type="Proteomes" id="UP000051515">
    <property type="component" value="Unassembled WGS sequence"/>
</dbReference>
<reference evidence="2 3" key="1">
    <citation type="journal article" date="2015" name="Genome Announc.">
        <title>Expanding the biotechnology potential of lactobacilli through comparative genomics of 213 strains and associated genera.</title>
        <authorList>
            <person name="Sun Z."/>
            <person name="Harris H.M."/>
            <person name="McCann A."/>
            <person name="Guo C."/>
            <person name="Argimon S."/>
            <person name="Zhang W."/>
            <person name="Yang X."/>
            <person name="Jeffery I.B."/>
            <person name="Cooney J.C."/>
            <person name="Kagawa T.F."/>
            <person name="Liu W."/>
            <person name="Song Y."/>
            <person name="Salvetti E."/>
            <person name="Wrobel A."/>
            <person name="Rasinkangas P."/>
            <person name="Parkhill J."/>
            <person name="Rea M.C."/>
            <person name="O'Sullivan O."/>
            <person name="Ritari J."/>
            <person name="Douillard F.P."/>
            <person name="Paul Ross R."/>
            <person name="Yang R."/>
            <person name="Briner A.E."/>
            <person name="Felis G.E."/>
            <person name="de Vos W.M."/>
            <person name="Barrangou R."/>
            <person name="Klaenhammer T.R."/>
            <person name="Caufield P.W."/>
            <person name="Cui Y."/>
            <person name="Zhang H."/>
            <person name="O'Toole P.W."/>
        </authorList>
    </citation>
    <scope>NUCLEOTIDE SEQUENCE [LARGE SCALE GENOMIC DNA]</scope>
    <source>
        <strain evidence="2 3">DSM 19674</strain>
    </source>
</reference>
<dbReference type="STRING" id="1423788.FC78_GL001937"/>
<dbReference type="PATRIC" id="fig|1423788.3.peg.2002"/>
<accession>A0A0R1KIT8</accession>
<dbReference type="GO" id="GO:0010181">
    <property type="term" value="F:FMN binding"/>
    <property type="evidence" value="ECO:0007669"/>
    <property type="project" value="InterPro"/>
</dbReference>
<keyword evidence="3" id="KW-1185">Reference proteome</keyword>
<comment type="caution">
    <text evidence="2">The sequence shown here is derived from an EMBL/GenBank/DDBJ whole genome shotgun (WGS) entry which is preliminary data.</text>
</comment>
<dbReference type="InterPro" id="IPR008254">
    <property type="entry name" value="Flavodoxin/NO_synth"/>
</dbReference>
<evidence type="ECO:0000313" key="2">
    <source>
        <dbReference type="EMBL" id="KRK83128.1"/>
    </source>
</evidence>
<name>A0A0R1KIT8_9LACO</name>
<dbReference type="EMBL" id="AZDY01000037">
    <property type="protein sequence ID" value="KRK83128.1"/>
    <property type="molecule type" value="Genomic_DNA"/>
</dbReference>
<proteinExistence type="predicted"/>
<sequence>MKTMILYYSWSGTTAQAANLMQKVTDGDLVELKVANGTFSDNINETSDLAKKQRELDDLPTLMNKIPDLKGYDLILIGGPVWSGLVSTPVRSLLEQISEFKGTVIPFYTSVGSDQNYEDDFKKFGGKLKIEKGLRMTSYSSEKEEASKLKNWFNSYKE</sequence>